<dbReference type="AlphaFoldDB" id="A0A6J4VSG5"/>
<sequence>MPTVEVRCHCRTPVIEYLATTLVGLERLHFSEFTFARSNAP</sequence>
<proteinExistence type="predicted"/>
<protein>
    <submittedName>
        <fullName evidence="1">Uncharacterized protein</fullName>
    </submittedName>
</protein>
<reference evidence="1" key="1">
    <citation type="submission" date="2020-02" db="EMBL/GenBank/DDBJ databases">
        <authorList>
            <person name="Meier V. D."/>
        </authorList>
    </citation>
    <scope>NUCLEOTIDE SEQUENCE</scope>
    <source>
        <strain evidence="1">AVDCRST_MAG86</strain>
    </source>
</reference>
<organism evidence="1">
    <name type="scientific">uncultured Truepera sp</name>
    <dbReference type="NCBI Taxonomy" id="543023"/>
    <lineage>
        <taxon>Bacteria</taxon>
        <taxon>Thermotogati</taxon>
        <taxon>Deinococcota</taxon>
        <taxon>Deinococci</taxon>
        <taxon>Trueperales</taxon>
        <taxon>Trueperaceae</taxon>
        <taxon>Truepera</taxon>
        <taxon>environmental samples</taxon>
    </lineage>
</organism>
<gene>
    <name evidence="1" type="ORF">AVDCRST_MAG86-3898</name>
</gene>
<accession>A0A6J4VSG5</accession>
<name>A0A6J4VSG5_9DEIN</name>
<evidence type="ECO:0000313" key="1">
    <source>
        <dbReference type="EMBL" id="CAA9587708.1"/>
    </source>
</evidence>
<dbReference type="EMBL" id="CADCWP010000347">
    <property type="protein sequence ID" value="CAA9587708.1"/>
    <property type="molecule type" value="Genomic_DNA"/>
</dbReference>